<evidence type="ECO:0000256" key="4">
    <source>
        <dbReference type="ARBA" id="ARBA00006171"/>
    </source>
</evidence>
<evidence type="ECO:0000313" key="11">
    <source>
        <dbReference type="Proteomes" id="UP000244077"/>
    </source>
</evidence>
<comment type="cofactor">
    <cofactor evidence="2">
        <name>Mg(2+)</name>
        <dbReference type="ChEBI" id="CHEBI:18420"/>
    </cofactor>
</comment>
<organism evidence="10 11">
    <name type="scientific">Celeribacter persicus</name>
    <dbReference type="NCBI Taxonomy" id="1651082"/>
    <lineage>
        <taxon>Bacteria</taxon>
        <taxon>Pseudomonadati</taxon>
        <taxon>Pseudomonadota</taxon>
        <taxon>Alphaproteobacteria</taxon>
        <taxon>Rhodobacterales</taxon>
        <taxon>Roseobacteraceae</taxon>
        <taxon>Celeribacter</taxon>
    </lineage>
</organism>
<dbReference type="AlphaFoldDB" id="A0A2T5H543"/>
<evidence type="ECO:0000256" key="1">
    <source>
        <dbReference type="ARBA" id="ARBA00000830"/>
    </source>
</evidence>
<keyword evidence="6" id="KW-0479">Metal-binding</keyword>
<comment type="caution">
    <text evidence="10">The sequence shown here is derived from an EMBL/GenBank/DDBJ whole genome shotgun (WGS) entry which is preliminary data.</text>
</comment>
<dbReference type="Proteomes" id="UP000244077">
    <property type="component" value="Unassembled WGS sequence"/>
</dbReference>
<evidence type="ECO:0000256" key="2">
    <source>
        <dbReference type="ARBA" id="ARBA00001946"/>
    </source>
</evidence>
<dbReference type="SUPFAM" id="SSF56784">
    <property type="entry name" value="HAD-like"/>
    <property type="match status" value="1"/>
</dbReference>
<comment type="similarity">
    <text evidence="4">Belongs to the HAD-like hydrolase superfamily. CbbY/CbbZ/Gph/YieH family.</text>
</comment>
<dbReference type="SFLD" id="SFLDG01129">
    <property type="entry name" value="C1.5:_HAD__Beta-PGM__Phosphata"/>
    <property type="match status" value="1"/>
</dbReference>
<dbReference type="PANTHER" id="PTHR43434">
    <property type="entry name" value="PHOSPHOGLYCOLATE PHOSPHATASE"/>
    <property type="match status" value="1"/>
</dbReference>
<accession>A0A2T5H543</accession>
<dbReference type="SFLD" id="SFLDS00003">
    <property type="entry name" value="Haloacid_Dehalogenase"/>
    <property type="match status" value="1"/>
</dbReference>
<reference evidence="10 11" key="1">
    <citation type="submission" date="2018-04" db="EMBL/GenBank/DDBJ databases">
        <title>Genomic Encyclopedia of Archaeal and Bacterial Type Strains, Phase II (KMG-II): from individual species to whole genera.</title>
        <authorList>
            <person name="Goeker M."/>
        </authorList>
    </citation>
    <scope>NUCLEOTIDE SEQUENCE [LARGE SCALE GENOMIC DNA]</scope>
    <source>
        <strain evidence="10 11">DSM 100434</strain>
    </source>
</reference>
<dbReference type="InterPro" id="IPR037512">
    <property type="entry name" value="PGPase_prok"/>
</dbReference>
<dbReference type="GO" id="GO:0008967">
    <property type="term" value="F:phosphoglycolate phosphatase activity"/>
    <property type="evidence" value="ECO:0007669"/>
    <property type="project" value="UniProtKB-EC"/>
</dbReference>
<comment type="catalytic activity">
    <reaction evidence="1">
        <text>2-phosphoglycolate + H2O = glycolate + phosphate</text>
        <dbReference type="Rhea" id="RHEA:14369"/>
        <dbReference type="ChEBI" id="CHEBI:15377"/>
        <dbReference type="ChEBI" id="CHEBI:29805"/>
        <dbReference type="ChEBI" id="CHEBI:43474"/>
        <dbReference type="ChEBI" id="CHEBI:58033"/>
        <dbReference type="EC" id="3.1.3.18"/>
    </reaction>
</comment>
<dbReference type="EMBL" id="QAOH01000023">
    <property type="protein sequence ID" value="PTQ66703.1"/>
    <property type="molecule type" value="Genomic_DNA"/>
</dbReference>
<dbReference type="RefSeq" id="WP_107817950.1">
    <property type="nucleotide sequence ID" value="NZ_QAOH01000023.1"/>
</dbReference>
<keyword evidence="11" id="KW-1185">Reference proteome</keyword>
<dbReference type="OrthoDB" id="9793014at2"/>
<evidence type="ECO:0000256" key="5">
    <source>
        <dbReference type="ARBA" id="ARBA00013078"/>
    </source>
</evidence>
<dbReference type="GO" id="GO:0046872">
    <property type="term" value="F:metal ion binding"/>
    <property type="evidence" value="ECO:0007669"/>
    <property type="project" value="UniProtKB-KW"/>
</dbReference>
<evidence type="ECO:0000313" key="10">
    <source>
        <dbReference type="EMBL" id="PTQ66703.1"/>
    </source>
</evidence>
<dbReference type="InterPro" id="IPR050155">
    <property type="entry name" value="HAD-like_hydrolase_sf"/>
</dbReference>
<dbReference type="InterPro" id="IPR006439">
    <property type="entry name" value="HAD-SF_hydro_IA"/>
</dbReference>
<dbReference type="NCBIfam" id="TIGR01449">
    <property type="entry name" value="PGP_bact"/>
    <property type="match status" value="1"/>
</dbReference>
<dbReference type="InterPro" id="IPR023214">
    <property type="entry name" value="HAD_sf"/>
</dbReference>
<protein>
    <recommendedName>
        <fullName evidence="5">phosphoglycolate phosphatase</fullName>
        <ecNumber evidence="5">3.1.3.18</ecNumber>
    </recommendedName>
</protein>
<dbReference type="PRINTS" id="PR00413">
    <property type="entry name" value="HADHALOGNASE"/>
</dbReference>
<dbReference type="Gene3D" id="3.40.50.1000">
    <property type="entry name" value="HAD superfamily/HAD-like"/>
    <property type="match status" value="1"/>
</dbReference>
<dbReference type="GO" id="GO:0005829">
    <property type="term" value="C:cytosol"/>
    <property type="evidence" value="ECO:0007669"/>
    <property type="project" value="TreeGrafter"/>
</dbReference>
<dbReference type="GO" id="GO:0006281">
    <property type="term" value="P:DNA repair"/>
    <property type="evidence" value="ECO:0007669"/>
    <property type="project" value="TreeGrafter"/>
</dbReference>
<dbReference type="EC" id="3.1.3.18" evidence="5"/>
<dbReference type="NCBIfam" id="TIGR01549">
    <property type="entry name" value="HAD-SF-IA-v1"/>
    <property type="match status" value="1"/>
</dbReference>
<name>A0A2T5H543_9RHOB</name>
<evidence type="ECO:0000256" key="6">
    <source>
        <dbReference type="ARBA" id="ARBA00022723"/>
    </source>
</evidence>
<keyword evidence="7" id="KW-0378">Hydrolase</keyword>
<dbReference type="Gene3D" id="1.10.150.240">
    <property type="entry name" value="Putative phosphatase, domain 2"/>
    <property type="match status" value="1"/>
</dbReference>
<proteinExistence type="inferred from homology"/>
<evidence type="ECO:0000256" key="7">
    <source>
        <dbReference type="ARBA" id="ARBA00022801"/>
    </source>
</evidence>
<dbReference type="PANTHER" id="PTHR43434:SF1">
    <property type="entry name" value="PHOSPHOGLYCOLATE PHOSPHATASE"/>
    <property type="match status" value="1"/>
</dbReference>
<evidence type="ECO:0000256" key="3">
    <source>
        <dbReference type="ARBA" id="ARBA00004818"/>
    </source>
</evidence>
<evidence type="ECO:0000256" key="8">
    <source>
        <dbReference type="ARBA" id="ARBA00022842"/>
    </source>
</evidence>
<evidence type="ECO:0000256" key="9">
    <source>
        <dbReference type="ARBA" id="ARBA00023277"/>
    </source>
</evidence>
<keyword evidence="8" id="KW-0460">Magnesium</keyword>
<sequence length="222" mass="23982">MSLRIVFDLDGTLIDSAPDLCAIANTLLAARALEPISLVQAREFIGNGASVFVEKLRKSRDIPDTDHDALLCSYLTLYAALDLTLTAPYPGLVEALSTLQAQGYAMGICTNKPLKAAHAVLDHFELGDFFDAVIGGDSLSVHKPDPTPLHAAFEALGAGPRLYVGDSEVDAETAARAHVPFLLFTEGYRKSPMSDLNFQGNFSHFKALPELISSIRTRAAWH</sequence>
<dbReference type="GO" id="GO:0005975">
    <property type="term" value="P:carbohydrate metabolic process"/>
    <property type="evidence" value="ECO:0007669"/>
    <property type="project" value="InterPro"/>
</dbReference>
<dbReference type="Pfam" id="PF13419">
    <property type="entry name" value="HAD_2"/>
    <property type="match status" value="1"/>
</dbReference>
<dbReference type="InterPro" id="IPR041492">
    <property type="entry name" value="HAD_2"/>
</dbReference>
<dbReference type="InterPro" id="IPR036412">
    <property type="entry name" value="HAD-like_sf"/>
</dbReference>
<gene>
    <name evidence="10" type="ORF">C8N42_12321</name>
</gene>
<comment type="pathway">
    <text evidence="3">Organic acid metabolism; glycolate biosynthesis; glycolate from 2-phosphoglycolate: step 1/1.</text>
</comment>
<dbReference type="InterPro" id="IPR023198">
    <property type="entry name" value="PGP-like_dom2"/>
</dbReference>
<keyword evidence="9" id="KW-0119">Carbohydrate metabolism</keyword>